<dbReference type="InterPro" id="IPR005824">
    <property type="entry name" value="KOW"/>
</dbReference>
<dbReference type="GO" id="GO:0003735">
    <property type="term" value="F:structural constituent of ribosome"/>
    <property type="evidence" value="ECO:0007669"/>
    <property type="project" value="InterPro"/>
</dbReference>
<evidence type="ECO:0000313" key="12">
    <source>
        <dbReference type="EMBL" id="MBB4662917.1"/>
    </source>
</evidence>
<comment type="function">
    <text evidence="8 9">One of the proteins that surrounds the polypeptide exit tunnel on the outside of the subunit.</text>
</comment>
<keyword evidence="13" id="KW-1185">Reference proteome</keyword>
<dbReference type="FunFam" id="2.30.30.30:FF:000004">
    <property type="entry name" value="50S ribosomal protein L24"/>
    <property type="match status" value="1"/>
</dbReference>
<dbReference type="SMART" id="SM00739">
    <property type="entry name" value="KOW"/>
    <property type="match status" value="1"/>
</dbReference>
<dbReference type="GO" id="GO:0005840">
    <property type="term" value="C:ribosome"/>
    <property type="evidence" value="ECO:0007669"/>
    <property type="project" value="UniProtKB-KW"/>
</dbReference>
<dbReference type="Pfam" id="PF00467">
    <property type="entry name" value="KOW"/>
    <property type="match status" value="1"/>
</dbReference>
<dbReference type="InterPro" id="IPR003256">
    <property type="entry name" value="Ribosomal_uL24"/>
</dbReference>
<dbReference type="HAMAP" id="MF_01326_B">
    <property type="entry name" value="Ribosomal_uL24_B"/>
    <property type="match status" value="1"/>
</dbReference>
<evidence type="ECO:0000256" key="7">
    <source>
        <dbReference type="ARBA" id="ARBA00035206"/>
    </source>
</evidence>
<gene>
    <name evidence="9" type="primary">rplX</name>
    <name evidence="12" type="ORF">BDZ31_002506</name>
</gene>
<comment type="similarity">
    <text evidence="2 9 10">Belongs to the universal ribosomal protein uL24 family.</text>
</comment>
<proteinExistence type="inferred from homology"/>
<dbReference type="AlphaFoldDB" id="A0A840IDA2"/>
<protein>
    <recommendedName>
        <fullName evidence="7 9">Large ribosomal subunit protein uL24</fullName>
    </recommendedName>
</protein>
<evidence type="ECO:0000256" key="8">
    <source>
        <dbReference type="ARBA" id="ARBA00058688"/>
    </source>
</evidence>
<dbReference type="InterPro" id="IPR041988">
    <property type="entry name" value="Ribosomal_uL24_KOW"/>
</dbReference>
<dbReference type="SUPFAM" id="SSF50104">
    <property type="entry name" value="Translation proteins SH3-like domain"/>
    <property type="match status" value="1"/>
</dbReference>
<keyword evidence="3 9" id="KW-0699">rRNA-binding</keyword>
<dbReference type="GO" id="GO:1990904">
    <property type="term" value="C:ribonucleoprotein complex"/>
    <property type="evidence" value="ECO:0007669"/>
    <property type="project" value="UniProtKB-KW"/>
</dbReference>
<evidence type="ECO:0000256" key="2">
    <source>
        <dbReference type="ARBA" id="ARBA00010618"/>
    </source>
</evidence>
<dbReference type="GO" id="GO:0006412">
    <property type="term" value="P:translation"/>
    <property type="evidence" value="ECO:0007669"/>
    <property type="project" value="UniProtKB-UniRule"/>
</dbReference>
<dbReference type="CDD" id="cd06089">
    <property type="entry name" value="KOW_RPL26"/>
    <property type="match status" value="1"/>
</dbReference>
<evidence type="ECO:0000256" key="3">
    <source>
        <dbReference type="ARBA" id="ARBA00022730"/>
    </source>
</evidence>
<dbReference type="Gene3D" id="2.30.30.30">
    <property type="match status" value="1"/>
</dbReference>
<dbReference type="PANTHER" id="PTHR12903">
    <property type="entry name" value="MITOCHONDRIAL RIBOSOMAL PROTEIN L24"/>
    <property type="match status" value="1"/>
</dbReference>
<feature type="domain" description="KOW" evidence="11">
    <location>
        <begin position="4"/>
        <end position="31"/>
    </location>
</feature>
<evidence type="ECO:0000256" key="9">
    <source>
        <dbReference type="HAMAP-Rule" id="MF_01326"/>
    </source>
</evidence>
<evidence type="ECO:0000256" key="6">
    <source>
        <dbReference type="ARBA" id="ARBA00023274"/>
    </source>
</evidence>
<dbReference type="InterPro" id="IPR005825">
    <property type="entry name" value="Ribosomal_uL24_CS"/>
</dbReference>
<evidence type="ECO:0000256" key="4">
    <source>
        <dbReference type="ARBA" id="ARBA00022884"/>
    </source>
</evidence>
<evidence type="ECO:0000313" key="13">
    <source>
        <dbReference type="Proteomes" id="UP000585272"/>
    </source>
</evidence>
<dbReference type="InterPro" id="IPR008991">
    <property type="entry name" value="Translation_prot_SH3-like_sf"/>
</dbReference>
<evidence type="ECO:0000256" key="10">
    <source>
        <dbReference type="RuleBase" id="RU003477"/>
    </source>
</evidence>
<accession>A0A840IDA2</accession>
<keyword evidence="5 9" id="KW-0689">Ribosomal protein</keyword>
<evidence type="ECO:0000256" key="1">
    <source>
        <dbReference type="ARBA" id="ARBA00004072"/>
    </source>
</evidence>
<evidence type="ECO:0000259" key="11">
    <source>
        <dbReference type="SMART" id="SM00739"/>
    </source>
</evidence>
<dbReference type="InterPro" id="IPR057264">
    <property type="entry name" value="Ribosomal_uL24_C"/>
</dbReference>
<keyword evidence="4 9" id="KW-0694">RNA-binding</keyword>
<keyword evidence="6 9" id="KW-0687">Ribonucleoprotein</keyword>
<sequence>MPARIRRDDQVIVVSGKDKGKTGRVLRVDPSEERVYVEGLNIVKRHQRPTPGRPDSVAGVIEREGPIHLSNVMLLDPKDGKPTRVGIEIHDGRRFRVARRSGTRID</sequence>
<evidence type="ECO:0000256" key="5">
    <source>
        <dbReference type="ARBA" id="ARBA00022980"/>
    </source>
</evidence>
<dbReference type="GO" id="GO:0019843">
    <property type="term" value="F:rRNA binding"/>
    <property type="evidence" value="ECO:0007669"/>
    <property type="project" value="UniProtKB-UniRule"/>
</dbReference>
<dbReference type="InterPro" id="IPR014722">
    <property type="entry name" value="Rib_uL2_dom2"/>
</dbReference>
<dbReference type="Proteomes" id="UP000585272">
    <property type="component" value="Unassembled WGS sequence"/>
</dbReference>
<comment type="subunit">
    <text evidence="9">Part of the 50S ribosomal subunit.</text>
</comment>
<name>A0A840IDA2_9ACTN</name>
<dbReference type="RefSeq" id="WP_183342540.1">
    <property type="nucleotide sequence ID" value="NZ_JACHNU010000003.1"/>
</dbReference>
<dbReference type="EMBL" id="JACHNU010000003">
    <property type="protein sequence ID" value="MBB4662917.1"/>
    <property type="molecule type" value="Genomic_DNA"/>
</dbReference>
<comment type="caution">
    <text evidence="12">The sequence shown here is derived from an EMBL/GenBank/DDBJ whole genome shotgun (WGS) entry which is preliminary data.</text>
</comment>
<dbReference type="NCBIfam" id="TIGR01079">
    <property type="entry name" value="rplX_bact"/>
    <property type="match status" value="1"/>
</dbReference>
<reference evidence="12 13" key="1">
    <citation type="submission" date="2020-08" db="EMBL/GenBank/DDBJ databases">
        <title>Genomic Encyclopedia of Archaeal and Bacterial Type Strains, Phase II (KMG-II): from individual species to whole genera.</title>
        <authorList>
            <person name="Goeker M."/>
        </authorList>
    </citation>
    <scope>NUCLEOTIDE SEQUENCE [LARGE SCALE GENOMIC DNA]</scope>
    <source>
        <strain evidence="12 13">DSM 23288</strain>
    </source>
</reference>
<dbReference type="Pfam" id="PF17136">
    <property type="entry name" value="ribosomal_L24"/>
    <property type="match status" value="1"/>
</dbReference>
<dbReference type="PROSITE" id="PS01108">
    <property type="entry name" value="RIBOSOMAL_L24"/>
    <property type="match status" value="1"/>
</dbReference>
<organism evidence="12 13">
    <name type="scientific">Conexibacter arvalis</name>
    <dbReference type="NCBI Taxonomy" id="912552"/>
    <lineage>
        <taxon>Bacteria</taxon>
        <taxon>Bacillati</taxon>
        <taxon>Actinomycetota</taxon>
        <taxon>Thermoleophilia</taxon>
        <taxon>Solirubrobacterales</taxon>
        <taxon>Conexibacteraceae</taxon>
        <taxon>Conexibacter</taxon>
    </lineage>
</organism>
<comment type="function">
    <text evidence="1 9">One of two assembly initiator proteins, it binds directly to the 5'-end of the 23S rRNA, where it nucleates assembly of the 50S subunit.</text>
</comment>